<sequence>MALVPPYGGASSGEKLLCDVMNKSDWKGGAHD</sequence>
<name>A0ABN0JUT4_9GAMM</name>
<protein>
    <submittedName>
        <fullName evidence="1">Uncharacterized protein</fullName>
    </submittedName>
</protein>
<evidence type="ECO:0000313" key="1">
    <source>
        <dbReference type="EMBL" id="ENV59289.1"/>
    </source>
</evidence>
<evidence type="ECO:0000313" key="2">
    <source>
        <dbReference type="Proteomes" id="UP000018433"/>
    </source>
</evidence>
<comment type="caution">
    <text evidence="1">The sequence shown here is derived from an EMBL/GenBank/DDBJ whole genome shotgun (WGS) entry which is preliminary data.</text>
</comment>
<proteinExistence type="predicted"/>
<reference evidence="1 2" key="1">
    <citation type="submission" date="2013-02" db="EMBL/GenBank/DDBJ databases">
        <title>The Genome Sequence of Acinetobacter soli NIPH 2899.</title>
        <authorList>
            <consortium name="The Broad Institute Genome Sequencing Platform"/>
            <consortium name="The Broad Institute Genome Sequencing Center for Infectious Disease"/>
            <person name="Cerqueira G."/>
            <person name="Feldgarden M."/>
            <person name="Courvalin P."/>
            <person name="Perichon B."/>
            <person name="Grillot-Courvalin C."/>
            <person name="Clermont D."/>
            <person name="Rocha E."/>
            <person name="Yoon E.-J."/>
            <person name="Nemec A."/>
            <person name="Walker B."/>
            <person name="Young S.K."/>
            <person name="Zeng Q."/>
            <person name="Gargeya S."/>
            <person name="Fitzgerald M."/>
            <person name="Haas B."/>
            <person name="Abouelleil A."/>
            <person name="Alvarado L."/>
            <person name="Arachchi H.M."/>
            <person name="Berlin A.M."/>
            <person name="Chapman S.B."/>
            <person name="Dewar J."/>
            <person name="Goldberg J."/>
            <person name="Griggs A."/>
            <person name="Gujja S."/>
            <person name="Hansen M."/>
            <person name="Howarth C."/>
            <person name="Imamovic A."/>
            <person name="Larimer J."/>
            <person name="McCowan C."/>
            <person name="Murphy C."/>
            <person name="Neiman D."/>
            <person name="Pearson M."/>
            <person name="Priest M."/>
            <person name="Roberts A."/>
            <person name="Saif S."/>
            <person name="Shea T."/>
            <person name="Sisk P."/>
            <person name="Sykes S."/>
            <person name="Wortman J."/>
            <person name="Nusbaum C."/>
            <person name="Birren B."/>
        </authorList>
    </citation>
    <scope>NUCLEOTIDE SEQUENCE [LARGE SCALE GENOMIC DNA]</scope>
    <source>
        <strain evidence="1 2">NIPH 2899</strain>
    </source>
</reference>
<organism evidence="1 2">
    <name type="scientific">Acinetobacter soli NIPH 2899</name>
    <dbReference type="NCBI Taxonomy" id="1217677"/>
    <lineage>
        <taxon>Bacteria</taxon>
        <taxon>Pseudomonadati</taxon>
        <taxon>Pseudomonadota</taxon>
        <taxon>Gammaproteobacteria</taxon>
        <taxon>Moraxellales</taxon>
        <taxon>Moraxellaceae</taxon>
        <taxon>Acinetobacter</taxon>
    </lineage>
</organism>
<dbReference type="EMBL" id="APPV01000011">
    <property type="protein sequence ID" value="ENV59289.1"/>
    <property type="molecule type" value="Genomic_DNA"/>
</dbReference>
<dbReference type="Proteomes" id="UP000018433">
    <property type="component" value="Unassembled WGS sequence"/>
</dbReference>
<gene>
    <name evidence="1" type="ORF">F950_01832</name>
</gene>
<accession>A0ABN0JUT4</accession>
<keyword evidence="2" id="KW-1185">Reference proteome</keyword>